<feature type="transmembrane region" description="Helical" evidence="8">
    <location>
        <begin position="20"/>
        <end position="44"/>
    </location>
</feature>
<feature type="transmembrane region" description="Helical" evidence="8">
    <location>
        <begin position="181"/>
        <end position="202"/>
    </location>
</feature>
<name>A0A4V2EXZ7_9MICO</name>
<dbReference type="GO" id="GO:0009252">
    <property type="term" value="P:peptidoglycan biosynthetic process"/>
    <property type="evidence" value="ECO:0007669"/>
    <property type="project" value="UniProtKB-KW"/>
</dbReference>
<dbReference type="PRINTS" id="PR01806">
    <property type="entry name" value="VIRFACTRMVIN"/>
</dbReference>
<keyword evidence="3 8" id="KW-0812">Transmembrane</keyword>
<keyword evidence="7 8" id="KW-0472">Membrane</keyword>
<comment type="caution">
    <text evidence="9">The sequence shown here is derived from an EMBL/GenBank/DDBJ whole genome shotgun (WGS) entry which is preliminary data.</text>
</comment>
<evidence type="ECO:0000256" key="2">
    <source>
        <dbReference type="ARBA" id="ARBA00022475"/>
    </source>
</evidence>
<protein>
    <submittedName>
        <fullName evidence="9">Putative peptidoglycan lipid II flippase</fullName>
    </submittedName>
</protein>
<dbReference type="PANTHER" id="PTHR47019:SF1">
    <property type="entry name" value="LIPID II FLIPPASE MURJ"/>
    <property type="match status" value="1"/>
</dbReference>
<keyword evidence="10" id="KW-1185">Reference proteome</keyword>
<evidence type="ECO:0000256" key="5">
    <source>
        <dbReference type="ARBA" id="ARBA00022984"/>
    </source>
</evidence>
<feature type="transmembrane region" description="Helical" evidence="8">
    <location>
        <begin position="153"/>
        <end position="174"/>
    </location>
</feature>
<dbReference type="GO" id="GO:0005886">
    <property type="term" value="C:plasma membrane"/>
    <property type="evidence" value="ECO:0007669"/>
    <property type="project" value="UniProtKB-SubCell"/>
</dbReference>
<dbReference type="InterPro" id="IPR051050">
    <property type="entry name" value="Lipid_II_flippase_MurJ/MviN"/>
</dbReference>
<keyword evidence="5" id="KW-0573">Peptidoglycan synthesis</keyword>
<dbReference type="OrthoDB" id="4350032at2"/>
<feature type="transmembrane region" description="Helical" evidence="8">
    <location>
        <begin position="305"/>
        <end position="326"/>
    </location>
</feature>
<dbReference type="GO" id="GO:0008360">
    <property type="term" value="P:regulation of cell shape"/>
    <property type="evidence" value="ECO:0007669"/>
    <property type="project" value="UniProtKB-KW"/>
</dbReference>
<evidence type="ECO:0000256" key="7">
    <source>
        <dbReference type="ARBA" id="ARBA00023136"/>
    </source>
</evidence>
<organism evidence="9 10">
    <name type="scientific">Xylanimonas ulmi</name>
    <dbReference type="NCBI Taxonomy" id="228973"/>
    <lineage>
        <taxon>Bacteria</taxon>
        <taxon>Bacillati</taxon>
        <taxon>Actinomycetota</taxon>
        <taxon>Actinomycetes</taxon>
        <taxon>Micrococcales</taxon>
        <taxon>Promicromonosporaceae</taxon>
        <taxon>Xylanimonas</taxon>
    </lineage>
</organism>
<dbReference type="GO" id="GO:0015648">
    <property type="term" value="F:lipid-linked peptidoglycan transporter activity"/>
    <property type="evidence" value="ECO:0007669"/>
    <property type="project" value="TreeGrafter"/>
</dbReference>
<evidence type="ECO:0000256" key="1">
    <source>
        <dbReference type="ARBA" id="ARBA00004651"/>
    </source>
</evidence>
<dbReference type="GO" id="GO:0034204">
    <property type="term" value="P:lipid translocation"/>
    <property type="evidence" value="ECO:0007669"/>
    <property type="project" value="TreeGrafter"/>
</dbReference>
<feature type="transmembrane region" description="Helical" evidence="8">
    <location>
        <begin position="264"/>
        <end position="285"/>
    </location>
</feature>
<feature type="transmembrane region" description="Helical" evidence="8">
    <location>
        <begin position="378"/>
        <end position="401"/>
    </location>
</feature>
<feature type="transmembrane region" description="Helical" evidence="8">
    <location>
        <begin position="347"/>
        <end position="366"/>
    </location>
</feature>
<evidence type="ECO:0000256" key="3">
    <source>
        <dbReference type="ARBA" id="ARBA00022692"/>
    </source>
</evidence>
<evidence type="ECO:0000313" key="9">
    <source>
        <dbReference type="EMBL" id="RZS61230.1"/>
    </source>
</evidence>
<feature type="transmembrane region" description="Helical" evidence="8">
    <location>
        <begin position="110"/>
        <end position="133"/>
    </location>
</feature>
<feature type="transmembrane region" description="Helical" evidence="8">
    <location>
        <begin position="521"/>
        <end position="544"/>
    </location>
</feature>
<evidence type="ECO:0000256" key="6">
    <source>
        <dbReference type="ARBA" id="ARBA00022989"/>
    </source>
</evidence>
<evidence type="ECO:0000256" key="8">
    <source>
        <dbReference type="SAM" id="Phobius"/>
    </source>
</evidence>
<dbReference type="Pfam" id="PF03023">
    <property type="entry name" value="MurJ"/>
    <property type="match status" value="1"/>
</dbReference>
<feature type="transmembrane region" description="Helical" evidence="8">
    <location>
        <begin position="222"/>
        <end position="243"/>
    </location>
</feature>
<comment type="subcellular location">
    <subcellularLocation>
        <location evidence="1">Cell membrane</location>
        <topology evidence="1">Multi-pass membrane protein</topology>
    </subcellularLocation>
</comment>
<gene>
    <name evidence="9" type="ORF">EV386_1521</name>
</gene>
<feature type="transmembrane region" description="Helical" evidence="8">
    <location>
        <begin position="413"/>
        <end position="433"/>
    </location>
</feature>
<dbReference type="InterPro" id="IPR004268">
    <property type="entry name" value="MurJ"/>
</dbReference>
<evidence type="ECO:0000256" key="4">
    <source>
        <dbReference type="ARBA" id="ARBA00022960"/>
    </source>
</evidence>
<dbReference type="Proteomes" id="UP000293852">
    <property type="component" value="Unassembled WGS sequence"/>
</dbReference>
<dbReference type="RefSeq" id="WP_130413767.1">
    <property type="nucleotide sequence ID" value="NZ_SGWX01000001.1"/>
</dbReference>
<dbReference type="PANTHER" id="PTHR47019">
    <property type="entry name" value="LIPID II FLIPPASE MURJ"/>
    <property type="match status" value="1"/>
</dbReference>
<keyword evidence="4" id="KW-0133">Cell shape</keyword>
<evidence type="ECO:0000313" key="10">
    <source>
        <dbReference type="Proteomes" id="UP000293852"/>
    </source>
</evidence>
<accession>A0A4V2EXZ7</accession>
<feature type="transmembrane region" description="Helical" evidence="8">
    <location>
        <begin position="445"/>
        <end position="468"/>
    </location>
</feature>
<dbReference type="AlphaFoldDB" id="A0A4V2EXZ7"/>
<feature type="transmembrane region" description="Helical" evidence="8">
    <location>
        <begin position="480"/>
        <end position="501"/>
    </location>
</feature>
<reference evidence="9 10" key="1">
    <citation type="submission" date="2019-02" db="EMBL/GenBank/DDBJ databases">
        <title>Sequencing the genomes of 1000 actinobacteria strains.</title>
        <authorList>
            <person name="Klenk H.-P."/>
        </authorList>
    </citation>
    <scope>NUCLEOTIDE SEQUENCE [LARGE SCALE GENOMIC DNA]</scope>
    <source>
        <strain evidence="9 10">DSM 16932</strain>
    </source>
</reference>
<feature type="transmembrane region" description="Helical" evidence="8">
    <location>
        <begin position="64"/>
        <end position="89"/>
    </location>
</feature>
<keyword evidence="2" id="KW-1003">Cell membrane</keyword>
<keyword evidence="6 8" id="KW-1133">Transmembrane helix</keyword>
<dbReference type="EMBL" id="SGWX01000001">
    <property type="protein sequence ID" value="RZS61230.1"/>
    <property type="molecule type" value="Genomic_DNA"/>
</dbReference>
<sequence length="566" mass="57192">MTQEPSAPQRSAGASRAQTLAGAALLITAVTLASRFVGFGRWLAQGWWLGSGGVGQPFNTANTLPNILFEVAAGGALAGAIVPLVAGPLSRAALTGEGGAESRAIASRNASALLGWTLAVLVPLGAVVALLARPITVHLLDVQDPVVADVATGFLRVFAIQVPLYGVAVVLGGVLQAHKRFFWPAFAPLVSSLVVIGVYAGFSVIGEDPRAVADLSARALGWLAWGATVGVAFLVLPLVVPVWRTGLRLRPTLRFPAGQGARAARLAFAGVGALLAQQLSALLVVRTAQGFGDTTFSVYLYTQQVYLLPYAVLAFPIATSAFPRLTEHATHRRMDELRALVSSTTRALLAAVAVGVAALLAAAPQVEAVFDLMVQGDAPGMAAGLTWMAPGLVGFALILHLSRVLYTVDRGRAAVVATAAGWLVVAAGVALAPTALGAGATPSEVLAFLGGATTLGMLVAGVGLMAAVRRNLGAGALTGVPLTVLVLAVGVTVGAVLGRLVPTAVTAPVHGEVRFDGAALAANLGLGAAAVAIAVVALGVAALADAGLRARVLGFAKKAATRLPGH</sequence>
<proteinExistence type="predicted"/>